<evidence type="ECO:0000313" key="3">
    <source>
        <dbReference type="Proteomes" id="UP001217089"/>
    </source>
</evidence>
<dbReference type="EMBL" id="JARBDR010000813">
    <property type="protein sequence ID" value="KAJ8306300.1"/>
    <property type="molecule type" value="Genomic_DNA"/>
</dbReference>
<protein>
    <submittedName>
        <fullName evidence="2">Uncharacterized protein</fullName>
    </submittedName>
</protein>
<feature type="compositionally biased region" description="Basic and acidic residues" evidence="1">
    <location>
        <begin position="165"/>
        <end position="185"/>
    </location>
</feature>
<proteinExistence type="predicted"/>
<name>A0ABQ9ESD0_TEGGR</name>
<sequence length="346" mass="39477">MNLCTEYHGRSEDRLTDILKMLASRDWISSNLDELPPLKIVESKEYDPLAGQRDIRFYPSASATSTASASQEQSLMDEGEILEHSKEGEVLEVDLSREEEELLLKSPPPTKASSPKRSPRLQKRAELKRKPRNDDRVDNSSSSSDKKYRRSGVDDSVDNSSSTSRQKEDQQKSRSRQSEVDDRVDNPSSSLGQSKSSRAKFSITTKESGRQVHITTKSELQKDIVLEVKEAVKEKRVRHRKCSVKGCNKPNTFAKAHAFNYHIPPVFRELLPAAETDILRSRTMALKQVARWLQVIPASLEELMKFVEQQHMLSVMDNVSINPRQEEMMARMCDYNNLPIPEKFTI</sequence>
<feature type="compositionally biased region" description="Polar residues" evidence="1">
    <location>
        <begin position="186"/>
        <end position="196"/>
    </location>
</feature>
<reference evidence="2 3" key="1">
    <citation type="submission" date="2022-12" db="EMBL/GenBank/DDBJ databases">
        <title>Chromosome-level genome of Tegillarca granosa.</title>
        <authorList>
            <person name="Kim J."/>
        </authorList>
    </citation>
    <scope>NUCLEOTIDE SEQUENCE [LARGE SCALE GENOMIC DNA]</scope>
    <source>
        <strain evidence="2">Teg-2019</strain>
        <tissue evidence="2">Adductor muscle</tissue>
    </source>
</reference>
<evidence type="ECO:0000313" key="2">
    <source>
        <dbReference type="EMBL" id="KAJ8306300.1"/>
    </source>
</evidence>
<organism evidence="2 3">
    <name type="scientific">Tegillarca granosa</name>
    <name type="common">Malaysian cockle</name>
    <name type="synonym">Anadara granosa</name>
    <dbReference type="NCBI Taxonomy" id="220873"/>
    <lineage>
        <taxon>Eukaryota</taxon>
        <taxon>Metazoa</taxon>
        <taxon>Spiralia</taxon>
        <taxon>Lophotrochozoa</taxon>
        <taxon>Mollusca</taxon>
        <taxon>Bivalvia</taxon>
        <taxon>Autobranchia</taxon>
        <taxon>Pteriomorphia</taxon>
        <taxon>Arcoida</taxon>
        <taxon>Arcoidea</taxon>
        <taxon>Arcidae</taxon>
        <taxon>Tegillarca</taxon>
    </lineage>
</organism>
<feature type="compositionally biased region" description="Basic residues" evidence="1">
    <location>
        <begin position="117"/>
        <end position="131"/>
    </location>
</feature>
<feature type="compositionally biased region" description="Low complexity" evidence="1">
    <location>
        <begin position="61"/>
        <end position="70"/>
    </location>
</feature>
<keyword evidence="3" id="KW-1185">Reference proteome</keyword>
<gene>
    <name evidence="2" type="ORF">KUTeg_016845</name>
</gene>
<comment type="caution">
    <text evidence="2">The sequence shown here is derived from an EMBL/GenBank/DDBJ whole genome shotgun (WGS) entry which is preliminary data.</text>
</comment>
<dbReference type="Proteomes" id="UP001217089">
    <property type="component" value="Unassembled WGS sequence"/>
</dbReference>
<evidence type="ECO:0000256" key="1">
    <source>
        <dbReference type="SAM" id="MobiDB-lite"/>
    </source>
</evidence>
<feature type="region of interest" description="Disordered" evidence="1">
    <location>
        <begin position="61"/>
        <end position="207"/>
    </location>
</feature>
<accession>A0ABQ9ESD0</accession>